<sequence length="60" mass="6082">MPMDVYAVVGALVRAEITRTHIAPAQPVPPEADAAPPAHLAAGDVSPAPRALTALKALFG</sequence>
<name>A0ABZ1XAY2_9ACTN</name>
<organism evidence="2 3">
    <name type="scientific">Streptomyces pseudovenezuelae</name>
    <dbReference type="NCBI Taxonomy" id="67350"/>
    <lineage>
        <taxon>Bacteria</taxon>
        <taxon>Bacillati</taxon>
        <taxon>Actinomycetota</taxon>
        <taxon>Actinomycetes</taxon>
        <taxon>Kitasatosporales</taxon>
        <taxon>Streptomycetaceae</taxon>
        <taxon>Streptomyces</taxon>
        <taxon>Streptomyces aurantiacus group</taxon>
    </lineage>
</organism>
<evidence type="ECO:0000313" key="3">
    <source>
        <dbReference type="Proteomes" id="UP001432168"/>
    </source>
</evidence>
<reference evidence="2" key="1">
    <citation type="submission" date="2022-10" db="EMBL/GenBank/DDBJ databases">
        <title>The complete genomes of actinobacterial strains from the NBC collection.</title>
        <authorList>
            <person name="Joergensen T.S."/>
            <person name="Alvarez Arevalo M."/>
            <person name="Sterndorff E.B."/>
            <person name="Faurdal D."/>
            <person name="Vuksanovic O."/>
            <person name="Mourched A.-S."/>
            <person name="Charusanti P."/>
            <person name="Shaw S."/>
            <person name="Blin K."/>
            <person name="Weber T."/>
        </authorList>
    </citation>
    <scope>NUCLEOTIDE SEQUENCE</scope>
    <source>
        <strain evidence="2">NBC_00686</strain>
    </source>
</reference>
<evidence type="ECO:0000313" key="1">
    <source>
        <dbReference type="EMBL" id="WUT44858.1"/>
    </source>
</evidence>
<accession>A0ABZ1XAY2</accession>
<proteinExistence type="predicted"/>
<protein>
    <submittedName>
        <fullName evidence="2">Uncharacterized protein</fullName>
    </submittedName>
</protein>
<dbReference type="EMBL" id="CP109011">
    <property type="protein sequence ID" value="WUT44858.1"/>
    <property type="molecule type" value="Genomic_DNA"/>
</dbReference>
<gene>
    <name evidence="1" type="ORF">OG929_22340</name>
    <name evidence="2" type="ORF">OG929_42600</name>
</gene>
<dbReference type="RefSeq" id="WP_329245435.1">
    <property type="nucleotide sequence ID" value="NZ_CP109011.1"/>
</dbReference>
<keyword evidence="3" id="KW-1185">Reference proteome</keyword>
<evidence type="ECO:0000313" key="2">
    <source>
        <dbReference type="EMBL" id="WUT48600.1"/>
    </source>
</evidence>
<dbReference type="Proteomes" id="UP001432168">
    <property type="component" value="Chromosome"/>
</dbReference>
<dbReference type="EMBL" id="CP109011">
    <property type="protein sequence ID" value="WUT48600.1"/>
    <property type="molecule type" value="Genomic_DNA"/>
</dbReference>